<feature type="signal peptide" evidence="2">
    <location>
        <begin position="1"/>
        <end position="31"/>
    </location>
</feature>
<dbReference type="EMBL" id="JAFEJA010000001">
    <property type="protein sequence ID" value="MBM9621745.1"/>
    <property type="molecule type" value="Genomic_DNA"/>
</dbReference>
<dbReference type="Proteomes" id="UP000664109">
    <property type="component" value="Unassembled WGS sequence"/>
</dbReference>
<dbReference type="InterPro" id="IPR036514">
    <property type="entry name" value="SGNH_hydro_sf"/>
</dbReference>
<keyword evidence="2" id="KW-0732">Signal</keyword>
<evidence type="ECO:0000313" key="3">
    <source>
        <dbReference type="EMBL" id="MBM9621745.1"/>
    </source>
</evidence>
<keyword evidence="3" id="KW-0378">Hydrolase</keyword>
<protein>
    <submittedName>
        <fullName evidence="3">SGNH/GDSL hydrolase family protein</fullName>
    </submittedName>
</protein>
<sequence length="301" mass="32440">MRQRPATRRKRAVAAVSAALAALLTAASLTACDAPSPHETRPGPATSRPAPTPTPVWDGTPASVAAVGDSITRGFDACMVLADCPEVSWATGSDASVDSVALRLLGPARVATHSWNHAVSGADASDLPGQMAKAAAHRPGLVTVMVGANDACADSLDRMTPVDSFRESVETAMEVLREEAPKTQVYVSSVPDLKRLWATGRDDALGSRIWQLGICATMLGDAHDDGPAAERRRDTVHQRVIAYNEVLEDVCAEDDRCRWDDGDVFGFRFTETQLSRWDWFHPSKDGQRRLADIAYRHITAP</sequence>
<dbReference type="RefSeq" id="WP_205375568.1">
    <property type="nucleotide sequence ID" value="NZ_JAFEJA010000001.1"/>
</dbReference>
<keyword evidence="4" id="KW-1185">Reference proteome</keyword>
<evidence type="ECO:0000256" key="1">
    <source>
        <dbReference type="SAM" id="MobiDB-lite"/>
    </source>
</evidence>
<accession>A0ABS2UWB4</accession>
<comment type="caution">
    <text evidence="3">The sequence shown here is derived from an EMBL/GenBank/DDBJ whole genome shotgun (WGS) entry which is preliminary data.</text>
</comment>
<gene>
    <name evidence="3" type="ORF">JE024_24030</name>
</gene>
<evidence type="ECO:0000313" key="4">
    <source>
        <dbReference type="Proteomes" id="UP000664109"/>
    </source>
</evidence>
<reference evidence="3 4" key="1">
    <citation type="journal article" date="2016" name="Arch. Microbiol.">
        <title>Streptomyces zhihengii sp. nov., isolated from rhizospheric soil of Psammosilene tunicoides.</title>
        <authorList>
            <person name="Huang M.J."/>
            <person name="Fei J.J."/>
            <person name="Salam N."/>
            <person name="Kim C.J."/>
            <person name="Hozzein W.N."/>
            <person name="Xiao M."/>
            <person name="Huang H.Q."/>
            <person name="Li W.J."/>
        </authorList>
    </citation>
    <scope>NUCLEOTIDE SEQUENCE [LARGE SCALE GENOMIC DNA]</scope>
    <source>
        <strain evidence="3 4">YIM T102</strain>
    </source>
</reference>
<organism evidence="3 4">
    <name type="scientific">Streptomyces zhihengii</name>
    <dbReference type="NCBI Taxonomy" id="1818004"/>
    <lineage>
        <taxon>Bacteria</taxon>
        <taxon>Bacillati</taxon>
        <taxon>Actinomycetota</taxon>
        <taxon>Actinomycetes</taxon>
        <taxon>Kitasatosporales</taxon>
        <taxon>Streptomycetaceae</taxon>
        <taxon>Streptomyces</taxon>
    </lineage>
</organism>
<feature type="region of interest" description="Disordered" evidence="1">
    <location>
        <begin position="32"/>
        <end position="61"/>
    </location>
</feature>
<feature type="chain" id="PRO_5045991926" evidence="2">
    <location>
        <begin position="32"/>
        <end position="301"/>
    </location>
</feature>
<dbReference type="Pfam" id="PF00657">
    <property type="entry name" value="Lipase_GDSL"/>
    <property type="match status" value="1"/>
</dbReference>
<dbReference type="PANTHER" id="PTHR21325:SF31">
    <property type="entry name" value="GH22081P-RELATED"/>
    <property type="match status" value="1"/>
</dbReference>
<proteinExistence type="predicted"/>
<dbReference type="InterPro" id="IPR038885">
    <property type="entry name" value="PLB1"/>
</dbReference>
<evidence type="ECO:0000256" key="2">
    <source>
        <dbReference type="SAM" id="SignalP"/>
    </source>
</evidence>
<dbReference type="GO" id="GO:0016787">
    <property type="term" value="F:hydrolase activity"/>
    <property type="evidence" value="ECO:0007669"/>
    <property type="project" value="UniProtKB-KW"/>
</dbReference>
<dbReference type="SUPFAM" id="SSF52266">
    <property type="entry name" value="SGNH hydrolase"/>
    <property type="match status" value="1"/>
</dbReference>
<name>A0ABS2UWB4_9ACTN</name>
<dbReference type="PANTHER" id="PTHR21325">
    <property type="entry name" value="PHOSPHOLIPASE B, PLB1"/>
    <property type="match status" value="1"/>
</dbReference>
<dbReference type="PROSITE" id="PS51257">
    <property type="entry name" value="PROKAR_LIPOPROTEIN"/>
    <property type="match status" value="1"/>
</dbReference>
<dbReference type="Gene3D" id="3.40.50.1110">
    <property type="entry name" value="SGNH hydrolase"/>
    <property type="match status" value="1"/>
</dbReference>
<dbReference type="InterPro" id="IPR001087">
    <property type="entry name" value="GDSL"/>
</dbReference>